<dbReference type="InterPro" id="IPR029010">
    <property type="entry name" value="ThuA-like"/>
</dbReference>
<keyword evidence="2" id="KW-0315">Glutamine amidotransferase</keyword>
<reference evidence="2" key="1">
    <citation type="journal article" date="2020" name="Phytopathology">
        <title>Genome sequence of the chestnut blight fungus Cryphonectria parasitica EP155: A fundamental resource for an archetypical invasive plant pathogen.</title>
        <authorList>
            <person name="Crouch J.A."/>
            <person name="Dawe A."/>
            <person name="Aerts A."/>
            <person name="Barry K."/>
            <person name="Churchill A.C.L."/>
            <person name="Grimwood J."/>
            <person name="Hillman B."/>
            <person name="Milgroom M.G."/>
            <person name="Pangilinan J."/>
            <person name="Smith M."/>
            <person name="Salamov A."/>
            <person name="Schmutz J."/>
            <person name="Yadav J."/>
            <person name="Grigoriev I.V."/>
            <person name="Nuss D."/>
        </authorList>
    </citation>
    <scope>NUCLEOTIDE SEQUENCE</scope>
    <source>
        <strain evidence="2">EP155</strain>
    </source>
</reference>
<feature type="domain" description="ThuA-like" evidence="1">
    <location>
        <begin position="21"/>
        <end position="164"/>
    </location>
</feature>
<dbReference type="Pfam" id="PF06283">
    <property type="entry name" value="ThuA"/>
    <property type="match status" value="2"/>
</dbReference>
<name>A0A9P5CK47_CRYP1</name>
<dbReference type="EMBL" id="MU032353">
    <property type="protein sequence ID" value="KAF3760370.1"/>
    <property type="molecule type" value="Genomic_DNA"/>
</dbReference>
<evidence type="ECO:0000313" key="3">
    <source>
        <dbReference type="Proteomes" id="UP000803844"/>
    </source>
</evidence>
<sequence>MRPPEETPNGPLHSSGSTFTVLVFSKTQGYRHSSISAGVLALEELAKASESSLIPFHIHATEDAIVFNPVAQNYPGPKPPPLTYRVIVFLQSSGEFLDNEAQLSALEGFVQGGGGVVGIHCASTGLPSSTFYGSLIGAVFTDHPDPQKGTVVVEAPSHPILSGTAVPESTVKRAVAVSTPGNLTAKDNVATQFEWFDEWYNFKANPRAAGAHVLLTVKEATYKGGTMGEDHPVAWCQDRQDSRSFYTALGHFDDAYRDPRFMRIIRNAIMWTARVSI</sequence>
<gene>
    <name evidence="2" type="ORF">M406DRAFT_343481</name>
</gene>
<feature type="domain" description="ThuA-like" evidence="1">
    <location>
        <begin position="182"/>
        <end position="272"/>
    </location>
</feature>
<dbReference type="PANTHER" id="PTHR40469:SF2">
    <property type="entry name" value="GALACTOSE-BINDING DOMAIN-LIKE SUPERFAMILY PROTEIN"/>
    <property type="match status" value="1"/>
</dbReference>
<protein>
    <submittedName>
        <fullName evidence="2">Class I glutamine amidotransferase-like protein</fullName>
    </submittedName>
</protein>
<dbReference type="SUPFAM" id="SSF52317">
    <property type="entry name" value="Class I glutamine amidotransferase-like"/>
    <property type="match status" value="1"/>
</dbReference>
<keyword evidence="3" id="KW-1185">Reference proteome</keyword>
<dbReference type="Proteomes" id="UP000803844">
    <property type="component" value="Unassembled WGS sequence"/>
</dbReference>
<dbReference type="Gene3D" id="3.40.50.880">
    <property type="match status" value="1"/>
</dbReference>
<proteinExistence type="predicted"/>
<evidence type="ECO:0000259" key="1">
    <source>
        <dbReference type="Pfam" id="PF06283"/>
    </source>
</evidence>
<dbReference type="RefSeq" id="XP_040771349.1">
    <property type="nucleotide sequence ID" value="XM_040921872.1"/>
</dbReference>
<dbReference type="PANTHER" id="PTHR40469">
    <property type="entry name" value="SECRETED GLYCOSYL HYDROLASE"/>
    <property type="match status" value="1"/>
</dbReference>
<dbReference type="GeneID" id="63839001"/>
<evidence type="ECO:0000313" key="2">
    <source>
        <dbReference type="EMBL" id="KAF3760370.1"/>
    </source>
</evidence>
<dbReference type="AlphaFoldDB" id="A0A9P5CK47"/>
<dbReference type="OrthoDB" id="3482285at2759"/>
<accession>A0A9P5CK47</accession>
<dbReference type="InterPro" id="IPR029062">
    <property type="entry name" value="Class_I_gatase-like"/>
</dbReference>
<comment type="caution">
    <text evidence="2">The sequence shown here is derived from an EMBL/GenBank/DDBJ whole genome shotgun (WGS) entry which is preliminary data.</text>
</comment>
<organism evidence="2 3">
    <name type="scientific">Cryphonectria parasitica (strain ATCC 38755 / EP155)</name>
    <dbReference type="NCBI Taxonomy" id="660469"/>
    <lineage>
        <taxon>Eukaryota</taxon>
        <taxon>Fungi</taxon>
        <taxon>Dikarya</taxon>
        <taxon>Ascomycota</taxon>
        <taxon>Pezizomycotina</taxon>
        <taxon>Sordariomycetes</taxon>
        <taxon>Sordariomycetidae</taxon>
        <taxon>Diaporthales</taxon>
        <taxon>Cryphonectriaceae</taxon>
        <taxon>Cryphonectria-Endothia species complex</taxon>
        <taxon>Cryphonectria</taxon>
    </lineage>
</organism>